<keyword evidence="4" id="KW-1185">Reference proteome</keyword>
<gene>
    <name evidence="3" type="ORF">H4683_003834</name>
</gene>
<dbReference type="InterPro" id="IPR015590">
    <property type="entry name" value="Aldehyde_DH_dom"/>
</dbReference>
<dbReference type="SUPFAM" id="SSF53720">
    <property type="entry name" value="ALDH-like"/>
    <property type="match status" value="1"/>
</dbReference>
<dbReference type="GO" id="GO:0016491">
    <property type="term" value="F:oxidoreductase activity"/>
    <property type="evidence" value="ECO:0007669"/>
    <property type="project" value="UniProtKB-KW"/>
</dbReference>
<evidence type="ECO:0000256" key="1">
    <source>
        <dbReference type="ARBA" id="ARBA00023002"/>
    </source>
</evidence>
<dbReference type="Pfam" id="PF00171">
    <property type="entry name" value="Aldedh"/>
    <property type="match status" value="1"/>
</dbReference>
<evidence type="ECO:0000313" key="3">
    <source>
        <dbReference type="EMBL" id="MBE1556708.1"/>
    </source>
</evidence>
<feature type="domain" description="Aldehyde dehydrogenase" evidence="2">
    <location>
        <begin position="29"/>
        <end position="69"/>
    </location>
</feature>
<dbReference type="InterPro" id="IPR016162">
    <property type="entry name" value="Ald_DH_N"/>
</dbReference>
<name>A0A927MMJ1_9BACL</name>
<dbReference type="Gene3D" id="3.40.605.10">
    <property type="entry name" value="Aldehyde Dehydrogenase, Chain A, domain 1"/>
    <property type="match status" value="1"/>
</dbReference>
<dbReference type="InterPro" id="IPR016161">
    <property type="entry name" value="Ald_DH/histidinol_DH"/>
</dbReference>
<protein>
    <submittedName>
        <fullName evidence="3">Acyl-CoA reductase-like NAD-dependent aldehyde dehydrogenase</fullName>
    </submittedName>
</protein>
<accession>A0A927MMJ1</accession>
<dbReference type="AlphaFoldDB" id="A0A927MMJ1"/>
<sequence>MMKITDLKLKPKVQIFLDENVGLYIDGNYVPARSGTMFDVINPATEEVIAKVSEAQAEDIDIAVAAADRSHLIYTTS</sequence>
<reference evidence="3" key="1">
    <citation type="submission" date="2020-10" db="EMBL/GenBank/DDBJ databases">
        <title>Genomic Encyclopedia of Type Strains, Phase IV (KMG-IV): sequencing the most valuable type-strain genomes for metagenomic binning, comparative biology and taxonomic classification.</title>
        <authorList>
            <person name="Goeker M."/>
        </authorList>
    </citation>
    <scope>NUCLEOTIDE SEQUENCE</scope>
    <source>
        <strain evidence="3">DSM 13886</strain>
    </source>
</reference>
<keyword evidence="1" id="KW-0560">Oxidoreductase</keyword>
<proteinExistence type="predicted"/>
<organism evidence="3 4">
    <name type="scientific">Sporosarcina limicola</name>
    <dbReference type="NCBI Taxonomy" id="34101"/>
    <lineage>
        <taxon>Bacteria</taxon>
        <taxon>Bacillati</taxon>
        <taxon>Bacillota</taxon>
        <taxon>Bacilli</taxon>
        <taxon>Bacillales</taxon>
        <taxon>Caryophanaceae</taxon>
        <taxon>Sporosarcina</taxon>
    </lineage>
</organism>
<comment type="caution">
    <text evidence="3">The sequence shown here is derived from an EMBL/GenBank/DDBJ whole genome shotgun (WGS) entry which is preliminary data.</text>
</comment>
<evidence type="ECO:0000259" key="2">
    <source>
        <dbReference type="Pfam" id="PF00171"/>
    </source>
</evidence>
<dbReference type="Proteomes" id="UP000658225">
    <property type="component" value="Unassembled WGS sequence"/>
</dbReference>
<evidence type="ECO:0000313" key="4">
    <source>
        <dbReference type="Proteomes" id="UP000658225"/>
    </source>
</evidence>
<dbReference type="EMBL" id="JADBEL010000034">
    <property type="protein sequence ID" value="MBE1556708.1"/>
    <property type="molecule type" value="Genomic_DNA"/>
</dbReference>